<reference evidence="2" key="1">
    <citation type="submission" date="2021-01" db="EMBL/GenBank/DDBJ databases">
        <authorList>
            <person name="Zahm M."/>
            <person name="Roques C."/>
            <person name="Cabau C."/>
            <person name="Klopp C."/>
            <person name="Donnadieu C."/>
            <person name="Jouanno E."/>
            <person name="Lampietro C."/>
            <person name="Louis A."/>
            <person name="Herpin A."/>
            <person name="Echchiki A."/>
            <person name="Berthelot C."/>
            <person name="Parey E."/>
            <person name="Roest-Crollius H."/>
            <person name="Braasch I."/>
            <person name="Postlethwait J."/>
            <person name="Bobe J."/>
            <person name="Montfort J."/>
            <person name="Bouchez O."/>
            <person name="Begum T."/>
            <person name="Mejri S."/>
            <person name="Adams A."/>
            <person name="Chen W.-J."/>
            <person name="Guiguen Y."/>
        </authorList>
    </citation>
    <scope>NUCLEOTIDE SEQUENCE</scope>
    <source>
        <tissue evidence="2">Blood</tissue>
    </source>
</reference>
<protein>
    <submittedName>
        <fullName evidence="2">Uncharacterized protein</fullName>
    </submittedName>
</protein>
<organism evidence="2 3">
    <name type="scientific">Albula goreensis</name>
    <dbReference type="NCBI Taxonomy" id="1534307"/>
    <lineage>
        <taxon>Eukaryota</taxon>
        <taxon>Metazoa</taxon>
        <taxon>Chordata</taxon>
        <taxon>Craniata</taxon>
        <taxon>Vertebrata</taxon>
        <taxon>Euteleostomi</taxon>
        <taxon>Actinopterygii</taxon>
        <taxon>Neopterygii</taxon>
        <taxon>Teleostei</taxon>
        <taxon>Albuliformes</taxon>
        <taxon>Albulidae</taxon>
        <taxon>Albula</taxon>
    </lineage>
</organism>
<dbReference type="AlphaFoldDB" id="A0A8T3CD28"/>
<sequence length="111" mass="12280">MYLHLLIVGYFCLCYGQTAATTTIVPTTPVPHNVSPTSSPVTTRNTAVAEIVLPELVSLPIILGIRTSVRSTIELNHENIQPQIQQILHLLQPYVGSFTFTVRSIQRITPQ</sequence>
<evidence type="ECO:0000313" key="3">
    <source>
        <dbReference type="Proteomes" id="UP000829720"/>
    </source>
</evidence>
<keyword evidence="3" id="KW-1185">Reference proteome</keyword>
<feature type="chain" id="PRO_5035869296" evidence="1">
    <location>
        <begin position="21"/>
        <end position="111"/>
    </location>
</feature>
<dbReference type="EMBL" id="JAERUA010000024">
    <property type="protein sequence ID" value="KAI1882833.1"/>
    <property type="molecule type" value="Genomic_DNA"/>
</dbReference>
<gene>
    <name evidence="2" type="ORF">AGOR_G00238980</name>
</gene>
<dbReference type="Proteomes" id="UP000829720">
    <property type="component" value="Unassembled WGS sequence"/>
</dbReference>
<feature type="signal peptide" evidence="1">
    <location>
        <begin position="1"/>
        <end position="20"/>
    </location>
</feature>
<keyword evidence="1" id="KW-0732">Signal</keyword>
<proteinExistence type="predicted"/>
<evidence type="ECO:0000313" key="2">
    <source>
        <dbReference type="EMBL" id="KAI1882833.1"/>
    </source>
</evidence>
<name>A0A8T3CD28_9TELE</name>
<evidence type="ECO:0000256" key="1">
    <source>
        <dbReference type="SAM" id="SignalP"/>
    </source>
</evidence>
<comment type="caution">
    <text evidence="2">The sequence shown here is derived from an EMBL/GenBank/DDBJ whole genome shotgun (WGS) entry which is preliminary data.</text>
</comment>
<dbReference type="OrthoDB" id="8964293at2759"/>
<accession>A0A8T3CD28</accession>